<accession>A0ABQ7GUE6</accession>
<feature type="region of interest" description="Disordered" evidence="2">
    <location>
        <begin position="286"/>
        <end position="315"/>
    </location>
</feature>
<protein>
    <submittedName>
        <fullName evidence="3">Uncharacterized protein</fullName>
    </submittedName>
</protein>
<keyword evidence="4" id="KW-1185">Reference proteome</keyword>
<feature type="compositionally biased region" description="Polar residues" evidence="2">
    <location>
        <begin position="546"/>
        <end position="560"/>
    </location>
</feature>
<keyword evidence="1" id="KW-0175">Coiled coil</keyword>
<evidence type="ECO:0000256" key="2">
    <source>
        <dbReference type="SAM" id="MobiDB-lite"/>
    </source>
</evidence>
<feature type="compositionally biased region" description="Low complexity" evidence="2">
    <location>
        <begin position="578"/>
        <end position="593"/>
    </location>
</feature>
<dbReference type="Proteomes" id="UP000815325">
    <property type="component" value="Unassembled WGS sequence"/>
</dbReference>
<gene>
    <name evidence="3" type="ORF">DUNSADRAFT_3220</name>
</gene>
<organism evidence="3 4">
    <name type="scientific">Dunaliella salina</name>
    <name type="common">Green alga</name>
    <name type="synonym">Protococcus salinus</name>
    <dbReference type="NCBI Taxonomy" id="3046"/>
    <lineage>
        <taxon>Eukaryota</taxon>
        <taxon>Viridiplantae</taxon>
        <taxon>Chlorophyta</taxon>
        <taxon>core chlorophytes</taxon>
        <taxon>Chlorophyceae</taxon>
        <taxon>CS clade</taxon>
        <taxon>Chlamydomonadales</taxon>
        <taxon>Dunaliellaceae</taxon>
        <taxon>Dunaliella</taxon>
    </lineage>
</organism>
<sequence>MTDTFDAPSFYSLFWNDKGIKCKVNIPDTVLFRFGQLSAWWGTTKEGYVQRHSSQSTSIEAIRKQFVHFAKEDEANYSQFVAISRLGDGKPQLLRLTAFNQLCELLSDRLESGSQDSAPEIETPSMLQAFVQPYEDQRYITTYVNAGTSVTCHTFQRKFSKRYTPMSAASAAQPDTRDADIIAAFSPQSEQQVGEPQGIVEPALKMHLRKTTSHIVNYIQRAHGLVLGALVVEYVRNLDGKVYMLSVLRTEWLSNALGHGAGSAASHALTTAPLDIDDFDVEGVMAASAQQQHQQQHQQQQQPQQQQQQQHVLRASHQAFEEGHRVEGGELTGTLSQREGLSQGQGVNAEAGEEQEQHDSQHPLSPPTPASAAVPTLNGASPRAQHAGLQVQVPSAEGDEDHTVPGYEPATSSQGGGGAGLGGGGAWGSNSSPDLGMSGVGAWGDDARTSYLGSPASMRDASAARPRENGGTGAYKVKPLTASPRPSASSNSHPIPSGTDQQNKAGTVEAAGVHVQQPVSPYAAPPSHRVQQDRSPLACFPGGPQRVTQTPHPVTNTWPSLQHDHHLRPSSAPGTKQASTSPRSSPTAASPSSQVCGAPRGFLSTTHRSNYTSPSRPYSAQGVSAIPLEFAPVPGGTLPPPVGTLSLRGDHVNAPQRGVPLLISGMQKEVEMLRDQLVTQHELAEANAAKVRQLEHDKEITVGTFDTRSNELMHLLACTRDDLSAARVALEQARLRAEAAEARGDELERQVRALTDTVQSDRATTLSALKEYQEKEANSNMRVEQCEAEVLRLSNALKMEITAVNSLKRQLLEFSEIAETQKATLRDSQFEIGMIEVMDRIKHLFAGQKNPAGEQYAVQKILNHYHANLRAVFLFYTQLEASFTHHWPPHLTFAQWMMFCKDSETSDIRLGGRNRGRQLNAMLQPSECEALFTQYAEPDPTATHRPHEPVLQYEAFLAALVHAATKLRRSDVPYVSEAVREYLLTYLTRAHRVEAAGLKRGALRAALEGTRKLKVRKKKYLCR</sequence>
<reference evidence="3" key="1">
    <citation type="submission" date="2017-08" db="EMBL/GenBank/DDBJ databases">
        <authorList>
            <person name="Polle J.E."/>
            <person name="Barry K."/>
            <person name="Cushman J."/>
            <person name="Schmutz J."/>
            <person name="Tran D."/>
            <person name="Hathwaick L.T."/>
            <person name="Yim W.C."/>
            <person name="Jenkins J."/>
            <person name="Mckie-Krisberg Z.M."/>
            <person name="Prochnik S."/>
            <person name="Lindquist E."/>
            <person name="Dockter R.B."/>
            <person name="Adam C."/>
            <person name="Molina H."/>
            <person name="Bunkerborg J."/>
            <person name="Jin E."/>
            <person name="Buchheim M."/>
            <person name="Magnuson J."/>
        </authorList>
    </citation>
    <scope>NUCLEOTIDE SEQUENCE</scope>
    <source>
        <strain evidence="3">CCAP 19/18</strain>
    </source>
</reference>
<feature type="region of interest" description="Disordered" evidence="2">
    <location>
        <begin position="519"/>
        <end position="619"/>
    </location>
</feature>
<feature type="region of interest" description="Disordered" evidence="2">
    <location>
        <begin position="339"/>
        <end position="433"/>
    </location>
</feature>
<dbReference type="EMBL" id="MU069586">
    <property type="protein sequence ID" value="KAF5838240.1"/>
    <property type="molecule type" value="Genomic_DNA"/>
</dbReference>
<evidence type="ECO:0000313" key="3">
    <source>
        <dbReference type="EMBL" id="KAF5838240.1"/>
    </source>
</evidence>
<feature type="region of interest" description="Disordered" evidence="2">
    <location>
        <begin position="454"/>
        <end position="503"/>
    </location>
</feature>
<feature type="coiled-coil region" evidence="1">
    <location>
        <begin position="723"/>
        <end position="789"/>
    </location>
</feature>
<evidence type="ECO:0000313" key="4">
    <source>
        <dbReference type="Proteomes" id="UP000815325"/>
    </source>
</evidence>
<name>A0ABQ7GUE6_DUNSA</name>
<evidence type="ECO:0000256" key="1">
    <source>
        <dbReference type="SAM" id="Coils"/>
    </source>
</evidence>
<feature type="compositionally biased region" description="Gly residues" evidence="2">
    <location>
        <begin position="414"/>
        <end position="427"/>
    </location>
</feature>
<comment type="caution">
    <text evidence="3">The sequence shown here is derived from an EMBL/GenBank/DDBJ whole genome shotgun (WGS) entry which is preliminary data.</text>
</comment>
<feature type="compositionally biased region" description="Polar residues" evidence="2">
    <location>
        <begin position="484"/>
        <end position="503"/>
    </location>
</feature>
<feature type="compositionally biased region" description="Polar residues" evidence="2">
    <location>
        <begin position="603"/>
        <end position="619"/>
    </location>
</feature>
<feature type="compositionally biased region" description="Low complexity" evidence="2">
    <location>
        <begin position="290"/>
        <end position="311"/>
    </location>
</feature>
<proteinExistence type="predicted"/>